<gene>
    <name evidence="2" type="ORF">ALECFALPRED_004817</name>
</gene>
<dbReference type="Proteomes" id="UP000664203">
    <property type="component" value="Unassembled WGS sequence"/>
</dbReference>
<proteinExistence type="predicted"/>
<keyword evidence="1" id="KW-0175">Coiled coil</keyword>
<evidence type="ECO:0000313" key="2">
    <source>
        <dbReference type="EMBL" id="CAF9904045.1"/>
    </source>
</evidence>
<comment type="caution">
    <text evidence="2">The sequence shown here is derived from an EMBL/GenBank/DDBJ whole genome shotgun (WGS) entry which is preliminary data.</text>
</comment>
<evidence type="ECO:0000313" key="3">
    <source>
        <dbReference type="Proteomes" id="UP000664203"/>
    </source>
</evidence>
<keyword evidence="3" id="KW-1185">Reference proteome</keyword>
<protein>
    <submittedName>
        <fullName evidence="2">Uncharacterized protein</fullName>
    </submittedName>
</protein>
<reference evidence="2" key="1">
    <citation type="submission" date="2021-03" db="EMBL/GenBank/DDBJ databases">
        <authorList>
            <person name="Tagirdzhanova G."/>
        </authorList>
    </citation>
    <scope>NUCLEOTIDE SEQUENCE</scope>
</reference>
<evidence type="ECO:0000256" key="1">
    <source>
        <dbReference type="SAM" id="Coils"/>
    </source>
</evidence>
<dbReference type="EMBL" id="CAJPDR010000003">
    <property type="protein sequence ID" value="CAF9904045.1"/>
    <property type="molecule type" value="Genomic_DNA"/>
</dbReference>
<name>A0A8H3I1V5_9LECA</name>
<organism evidence="2 3">
    <name type="scientific">Alectoria fallacina</name>
    <dbReference type="NCBI Taxonomy" id="1903189"/>
    <lineage>
        <taxon>Eukaryota</taxon>
        <taxon>Fungi</taxon>
        <taxon>Dikarya</taxon>
        <taxon>Ascomycota</taxon>
        <taxon>Pezizomycotina</taxon>
        <taxon>Lecanoromycetes</taxon>
        <taxon>OSLEUM clade</taxon>
        <taxon>Lecanoromycetidae</taxon>
        <taxon>Lecanorales</taxon>
        <taxon>Lecanorineae</taxon>
        <taxon>Parmeliaceae</taxon>
        <taxon>Alectoria</taxon>
    </lineage>
</organism>
<accession>A0A8H3I1V5</accession>
<dbReference type="OrthoDB" id="5327951at2759"/>
<feature type="coiled-coil region" evidence="1">
    <location>
        <begin position="317"/>
        <end position="344"/>
    </location>
</feature>
<dbReference type="AlphaFoldDB" id="A0A8H3I1V5"/>
<sequence length="358" mass="41494">MTRSTDSWIQQLSTLMGDFYQLLAKMQYLDLDQGTIDYPPYIDPEKSVDTILATQLGINPEAIQLLQRLPYVAAPARWNHGAGDEEFVLYGCFADFRKDGELEESRDPLYASIDPKDESVGWEDEDGQYMRPWYVPLSRLGNHGVVLILNMKNRHLWVIDQEGGCSDPGLSDVDWNEDLVNKNSLDRYPSRPATEVLRDLMQKFISLEWIPGGIHHGYQHHHYKRLYLAHGWPDNFDSPAFNATRQVWEDEERAQYSAERPFQDVDRLELWTQLPTISSQLARCEAENASPAWHAQFQGGSGRIPYESRKAELLARLPGEQQRRQELLRELEQARRDVVGVSGEVRRRREERLRLDGR</sequence>